<dbReference type="PANTHER" id="PTHR11552">
    <property type="entry name" value="GLUCOSE-METHANOL-CHOLINE GMC OXIDOREDUCTASE"/>
    <property type="match status" value="1"/>
</dbReference>
<comment type="cofactor">
    <cofactor evidence="1">
        <name>FAD</name>
        <dbReference type="ChEBI" id="CHEBI:57692"/>
    </cofactor>
</comment>
<evidence type="ECO:0000256" key="7">
    <source>
        <dbReference type="ARBA" id="ARBA00023180"/>
    </source>
</evidence>
<dbReference type="Proteomes" id="UP001218188">
    <property type="component" value="Unassembled WGS sequence"/>
</dbReference>
<dbReference type="AlphaFoldDB" id="A0AAD6S3J8"/>
<dbReference type="SUPFAM" id="SSF54373">
    <property type="entry name" value="FAD-linked reductases, C-terminal domain"/>
    <property type="match status" value="1"/>
</dbReference>
<dbReference type="InterPro" id="IPR012132">
    <property type="entry name" value="GMC_OxRdtase"/>
</dbReference>
<keyword evidence="6" id="KW-0560">Oxidoreductase</keyword>
<dbReference type="Gene3D" id="3.30.560.10">
    <property type="entry name" value="Glucose Oxidase, domain 3"/>
    <property type="match status" value="1"/>
</dbReference>
<sequence>MSTMEERTFNYVLIGGGTAGLAVAARLTEDPTITVCVLEAGEDVTKQLDFTVPGFGFKNLGPSKVNWGLSTVPQVNAKDRSLYLPRGKALGGSSMINLMTLGRGHEAEYNAFASLGSPGWDWKGMVEYFRLSETFAPTTEEISKFEVVFNAATHGTRGPLQRTLPTWISELQAPVIRAMRSLGVPYNPDGASGNNVGVWTSNHSIDTNGARSSSASAYYEPNKSRTNLVVITGAQATRVIFRSSKDASGNLIASAVEYSKDGQVLTVSTTEEVLLCAGALKTPQLLELSGIGDEKVLKDKGVHLELNLPGVGANLQDHFWCLFVSETDSKYESVEVLNNPVRAAEEWKLYDESKRGMLSGIGSTLLTFLPKEYFMEGSDRVLPEQIRTSLYQRLENIQKGWLGEGVPFLEIGFVPGFLPIPGHKAEEGKSYCSFFLALTHPFSSGTVHIASSDPFASPAIDHCVLDNELDIEILVHAIKFTRKLADTPDLSSVLTKEVIPGPEVQTDEEIKDFIRGSIDTVFHPIGTAAMLPREEGGVVGASLKVYGTSNLRVVDASIIPIQLSAHIQATVYAIAEKAAAIIKHERQHA</sequence>
<dbReference type="GO" id="GO:0050660">
    <property type="term" value="F:flavin adenine dinucleotide binding"/>
    <property type="evidence" value="ECO:0007669"/>
    <property type="project" value="InterPro"/>
</dbReference>
<evidence type="ECO:0000313" key="10">
    <source>
        <dbReference type="EMBL" id="KAJ7019863.1"/>
    </source>
</evidence>
<dbReference type="InterPro" id="IPR000172">
    <property type="entry name" value="GMC_OxRdtase_N"/>
</dbReference>
<dbReference type="PIRSF" id="PIRSF000137">
    <property type="entry name" value="Alcohol_oxidase"/>
    <property type="match status" value="1"/>
</dbReference>
<evidence type="ECO:0000313" key="11">
    <source>
        <dbReference type="Proteomes" id="UP001218188"/>
    </source>
</evidence>
<keyword evidence="11" id="KW-1185">Reference proteome</keyword>
<evidence type="ECO:0000256" key="8">
    <source>
        <dbReference type="PIRSR" id="PIRSR000137-1"/>
    </source>
</evidence>
<keyword evidence="3" id="KW-0285">Flavoprotein</keyword>
<comment type="similarity">
    <text evidence="2">Belongs to the GMC oxidoreductase family.</text>
</comment>
<evidence type="ECO:0000256" key="1">
    <source>
        <dbReference type="ARBA" id="ARBA00001974"/>
    </source>
</evidence>
<proteinExistence type="inferred from homology"/>
<dbReference type="InterPro" id="IPR036188">
    <property type="entry name" value="FAD/NAD-bd_sf"/>
</dbReference>
<evidence type="ECO:0000256" key="4">
    <source>
        <dbReference type="ARBA" id="ARBA00022729"/>
    </source>
</evidence>
<dbReference type="PANTHER" id="PTHR11552:SF201">
    <property type="entry name" value="GLUCOSE-METHANOL-CHOLINE OXIDOREDUCTASE N-TERMINAL DOMAIN-CONTAINING PROTEIN"/>
    <property type="match status" value="1"/>
</dbReference>
<evidence type="ECO:0000256" key="6">
    <source>
        <dbReference type="ARBA" id="ARBA00023002"/>
    </source>
</evidence>
<organism evidence="10 11">
    <name type="scientific">Mycena alexandri</name>
    <dbReference type="NCBI Taxonomy" id="1745969"/>
    <lineage>
        <taxon>Eukaryota</taxon>
        <taxon>Fungi</taxon>
        <taxon>Dikarya</taxon>
        <taxon>Basidiomycota</taxon>
        <taxon>Agaricomycotina</taxon>
        <taxon>Agaricomycetes</taxon>
        <taxon>Agaricomycetidae</taxon>
        <taxon>Agaricales</taxon>
        <taxon>Marasmiineae</taxon>
        <taxon>Mycenaceae</taxon>
        <taxon>Mycena</taxon>
    </lineage>
</organism>
<accession>A0AAD6S3J8</accession>
<dbReference type="Gene3D" id="3.50.50.60">
    <property type="entry name" value="FAD/NAD(P)-binding domain"/>
    <property type="match status" value="1"/>
</dbReference>
<feature type="active site" description="Proton acceptor" evidence="8">
    <location>
        <position position="566"/>
    </location>
</feature>
<feature type="active site" description="Proton donor" evidence="8">
    <location>
        <position position="523"/>
    </location>
</feature>
<dbReference type="Pfam" id="PF05199">
    <property type="entry name" value="GMC_oxred_C"/>
    <property type="match status" value="1"/>
</dbReference>
<dbReference type="PROSITE" id="PS00624">
    <property type="entry name" value="GMC_OXRED_2"/>
    <property type="match status" value="1"/>
</dbReference>
<keyword evidence="4" id="KW-0732">Signal</keyword>
<comment type="caution">
    <text evidence="10">The sequence shown here is derived from an EMBL/GenBank/DDBJ whole genome shotgun (WGS) entry which is preliminary data.</text>
</comment>
<evidence type="ECO:0000256" key="5">
    <source>
        <dbReference type="ARBA" id="ARBA00022827"/>
    </source>
</evidence>
<dbReference type="GO" id="GO:0016614">
    <property type="term" value="F:oxidoreductase activity, acting on CH-OH group of donors"/>
    <property type="evidence" value="ECO:0007669"/>
    <property type="project" value="InterPro"/>
</dbReference>
<evidence type="ECO:0000259" key="9">
    <source>
        <dbReference type="PROSITE" id="PS00624"/>
    </source>
</evidence>
<dbReference type="Pfam" id="PF00732">
    <property type="entry name" value="GMC_oxred_N"/>
    <property type="match status" value="1"/>
</dbReference>
<gene>
    <name evidence="10" type="ORF">C8F04DRAFT_1146293</name>
</gene>
<protein>
    <submittedName>
        <fullName evidence="10">Alcohol oxidase</fullName>
    </submittedName>
</protein>
<evidence type="ECO:0000256" key="2">
    <source>
        <dbReference type="ARBA" id="ARBA00010790"/>
    </source>
</evidence>
<name>A0AAD6S3J8_9AGAR</name>
<keyword evidence="5" id="KW-0274">FAD</keyword>
<dbReference type="SUPFAM" id="SSF51905">
    <property type="entry name" value="FAD/NAD(P)-binding domain"/>
    <property type="match status" value="1"/>
</dbReference>
<feature type="domain" description="Glucose-methanol-choline oxidoreductase N-terminal" evidence="9">
    <location>
        <begin position="278"/>
        <end position="292"/>
    </location>
</feature>
<reference evidence="10" key="1">
    <citation type="submission" date="2023-03" db="EMBL/GenBank/DDBJ databases">
        <title>Massive genome expansion in bonnet fungi (Mycena s.s.) driven by repeated elements and novel gene families across ecological guilds.</title>
        <authorList>
            <consortium name="Lawrence Berkeley National Laboratory"/>
            <person name="Harder C.B."/>
            <person name="Miyauchi S."/>
            <person name="Viragh M."/>
            <person name="Kuo A."/>
            <person name="Thoen E."/>
            <person name="Andreopoulos B."/>
            <person name="Lu D."/>
            <person name="Skrede I."/>
            <person name="Drula E."/>
            <person name="Henrissat B."/>
            <person name="Morin E."/>
            <person name="Kohler A."/>
            <person name="Barry K."/>
            <person name="LaButti K."/>
            <person name="Morin E."/>
            <person name="Salamov A."/>
            <person name="Lipzen A."/>
            <person name="Mereny Z."/>
            <person name="Hegedus B."/>
            <person name="Baldrian P."/>
            <person name="Stursova M."/>
            <person name="Weitz H."/>
            <person name="Taylor A."/>
            <person name="Grigoriev I.V."/>
            <person name="Nagy L.G."/>
            <person name="Martin F."/>
            <person name="Kauserud H."/>
        </authorList>
    </citation>
    <scope>NUCLEOTIDE SEQUENCE</scope>
    <source>
        <strain evidence="10">CBHHK200</strain>
    </source>
</reference>
<dbReference type="InterPro" id="IPR007867">
    <property type="entry name" value="GMC_OxRtase_C"/>
</dbReference>
<keyword evidence="7" id="KW-0325">Glycoprotein</keyword>
<evidence type="ECO:0000256" key="3">
    <source>
        <dbReference type="ARBA" id="ARBA00022630"/>
    </source>
</evidence>
<dbReference type="EMBL" id="JARJCM010000281">
    <property type="protein sequence ID" value="KAJ7019863.1"/>
    <property type="molecule type" value="Genomic_DNA"/>
</dbReference>